<evidence type="ECO:0000256" key="6">
    <source>
        <dbReference type="ARBA" id="ARBA00023242"/>
    </source>
</evidence>
<comment type="subcellular location">
    <subcellularLocation>
        <location evidence="2">Cytoplasm</location>
    </subcellularLocation>
    <subcellularLocation>
        <location evidence="1">Nucleus</location>
    </subcellularLocation>
</comment>
<evidence type="ECO:0000256" key="3">
    <source>
        <dbReference type="ARBA" id="ARBA00022490"/>
    </source>
</evidence>
<evidence type="ECO:0000256" key="2">
    <source>
        <dbReference type="ARBA" id="ARBA00004496"/>
    </source>
</evidence>
<evidence type="ECO:0000256" key="4">
    <source>
        <dbReference type="ARBA" id="ARBA00022618"/>
    </source>
</evidence>
<evidence type="ECO:0000256" key="8">
    <source>
        <dbReference type="ARBA" id="ARBA00061603"/>
    </source>
</evidence>
<dbReference type="PANTHER" id="PTHR12955">
    <property type="entry name" value="SARCOMA ANTIGEN NY-SAR-95-RELATED"/>
    <property type="match status" value="1"/>
</dbReference>
<feature type="compositionally biased region" description="Polar residues" evidence="9">
    <location>
        <begin position="200"/>
        <end position="211"/>
    </location>
</feature>
<feature type="compositionally biased region" description="Basic and acidic residues" evidence="9">
    <location>
        <begin position="216"/>
        <end position="240"/>
    </location>
</feature>
<dbReference type="GO" id="GO:0051642">
    <property type="term" value="P:centrosome localization"/>
    <property type="evidence" value="ECO:0007669"/>
    <property type="project" value="TreeGrafter"/>
</dbReference>
<sequence length="279" mass="31234">MDKKRRAVMKSDTKVISHMLVSHGGEIFIHAINTARSLLEDPPSISEGCGGRVTYYRINLLVLSECFLLSVVAKTHPERMSRFWPLVIGETIIFIMASHIDPLPTIIVKEKLDDEDVLECQKAIYHVVGMESRNEPLPTSSAGTRGKGPKRDEQYKQMWAELENLIRAHVDSSPKHQRVLDCPLKCKKPSDDVKSSPSSTTEAGQETNTDQYYAWKELDRSGISENDGEGKTNQKEDHPLLKNPDSALMILSLKAKNGSVNSTTEGYRDPEEDVKTLCP</sequence>
<keyword evidence="7" id="KW-0131">Cell cycle</keyword>
<keyword evidence="6" id="KW-0539">Nucleus</keyword>
<keyword evidence="3" id="KW-0963">Cytoplasm</keyword>
<dbReference type="GO" id="GO:0005737">
    <property type="term" value="C:cytoplasm"/>
    <property type="evidence" value="ECO:0007669"/>
    <property type="project" value="UniProtKB-SubCell"/>
</dbReference>
<organism evidence="10">
    <name type="scientific">Magallana gigas</name>
    <name type="common">Pacific oyster</name>
    <name type="synonym">Crassostrea gigas</name>
    <dbReference type="NCBI Taxonomy" id="29159"/>
    <lineage>
        <taxon>Eukaryota</taxon>
        <taxon>Metazoa</taxon>
        <taxon>Spiralia</taxon>
        <taxon>Lophotrochozoa</taxon>
        <taxon>Mollusca</taxon>
        <taxon>Bivalvia</taxon>
        <taxon>Autobranchia</taxon>
        <taxon>Pteriomorphia</taxon>
        <taxon>Ostreida</taxon>
        <taxon>Ostreoidea</taxon>
        <taxon>Ostreidae</taxon>
        <taxon>Magallana</taxon>
    </lineage>
</organism>
<reference evidence="10" key="1">
    <citation type="journal article" date="2012" name="Nature">
        <title>The oyster genome reveals stress adaptation and complexity of shell formation.</title>
        <authorList>
            <person name="Zhang G."/>
            <person name="Fang X."/>
            <person name="Guo X."/>
            <person name="Li L."/>
            <person name="Luo R."/>
            <person name="Xu F."/>
            <person name="Yang P."/>
            <person name="Zhang L."/>
            <person name="Wang X."/>
            <person name="Qi H."/>
            <person name="Xiong Z."/>
            <person name="Que H."/>
            <person name="Xie Y."/>
            <person name="Holland P.W."/>
            <person name="Paps J."/>
            <person name="Zhu Y."/>
            <person name="Wu F."/>
            <person name="Chen Y."/>
            <person name="Wang J."/>
            <person name="Peng C."/>
            <person name="Meng J."/>
            <person name="Yang L."/>
            <person name="Liu J."/>
            <person name="Wen B."/>
            <person name="Zhang N."/>
            <person name="Huang Z."/>
            <person name="Zhu Q."/>
            <person name="Feng Y."/>
            <person name="Mount A."/>
            <person name="Hedgecock D."/>
            <person name="Xu Z."/>
            <person name="Liu Y."/>
            <person name="Domazet-Loso T."/>
            <person name="Du Y."/>
            <person name="Sun X."/>
            <person name="Zhang S."/>
            <person name="Liu B."/>
            <person name="Cheng P."/>
            <person name="Jiang X."/>
            <person name="Li J."/>
            <person name="Fan D."/>
            <person name="Wang W."/>
            <person name="Fu W."/>
            <person name="Wang T."/>
            <person name="Wang B."/>
            <person name="Zhang J."/>
            <person name="Peng Z."/>
            <person name="Li Y."/>
            <person name="Li N."/>
            <person name="Wang J."/>
            <person name="Chen M."/>
            <person name="He Y."/>
            <person name="Tan F."/>
            <person name="Song X."/>
            <person name="Zheng Q."/>
            <person name="Huang R."/>
            <person name="Yang H."/>
            <person name="Du X."/>
            <person name="Chen L."/>
            <person name="Yang M."/>
            <person name="Gaffney P.M."/>
            <person name="Wang S."/>
            <person name="Luo L."/>
            <person name="She Z."/>
            <person name="Ming Y."/>
            <person name="Huang W."/>
            <person name="Zhang S."/>
            <person name="Huang B."/>
            <person name="Zhang Y."/>
            <person name="Qu T."/>
            <person name="Ni P."/>
            <person name="Miao G."/>
            <person name="Wang J."/>
            <person name="Wang Q."/>
            <person name="Steinberg C.E."/>
            <person name="Wang H."/>
            <person name="Li N."/>
            <person name="Qian L."/>
            <person name="Zhang G."/>
            <person name="Li Y."/>
            <person name="Yang H."/>
            <person name="Liu X."/>
            <person name="Wang J."/>
            <person name="Yin Y."/>
            <person name="Wang J."/>
        </authorList>
    </citation>
    <scope>NUCLEOTIDE SEQUENCE [LARGE SCALE GENOMIC DNA]</scope>
    <source>
        <strain evidence="10">05x7-T-G4-1.051#20</strain>
    </source>
</reference>
<name>K1PZ98_MAGGI</name>
<dbReference type="InParanoid" id="K1PZ98"/>
<comment type="similarity">
    <text evidence="8">Belongs to the Integrator subunit 13 family.</text>
</comment>
<feature type="region of interest" description="Disordered" evidence="9">
    <location>
        <begin position="186"/>
        <end position="279"/>
    </location>
</feature>
<dbReference type="GO" id="GO:0007346">
    <property type="term" value="P:regulation of mitotic cell cycle"/>
    <property type="evidence" value="ECO:0007669"/>
    <property type="project" value="TreeGrafter"/>
</dbReference>
<dbReference type="GO" id="GO:0032039">
    <property type="term" value="C:integrator complex"/>
    <property type="evidence" value="ECO:0007669"/>
    <property type="project" value="TreeGrafter"/>
</dbReference>
<proteinExistence type="inferred from homology"/>
<dbReference type="HOGENOM" id="CLU_998352_0_0_1"/>
<dbReference type="EMBL" id="JH818299">
    <property type="protein sequence ID" value="EKC29512.1"/>
    <property type="molecule type" value="Genomic_DNA"/>
</dbReference>
<dbReference type="GO" id="GO:0051301">
    <property type="term" value="P:cell division"/>
    <property type="evidence" value="ECO:0007669"/>
    <property type="project" value="UniProtKB-KW"/>
</dbReference>
<evidence type="ECO:0000256" key="1">
    <source>
        <dbReference type="ARBA" id="ARBA00004123"/>
    </source>
</evidence>
<keyword evidence="5" id="KW-0498">Mitosis</keyword>
<evidence type="ECO:0000256" key="9">
    <source>
        <dbReference type="SAM" id="MobiDB-lite"/>
    </source>
</evidence>
<accession>K1PZ98</accession>
<evidence type="ECO:0000256" key="5">
    <source>
        <dbReference type="ARBA" id="ARBA00022776"/>
    </source>
</evidence>
<feature type="compositionally biased region" description="Basic and acidic residues" evidence="9">
    <location>
        <begin position="266"/>
        <end position="279"/>
    </location>
</feature>
<dbReference type="Pfam" id="PF10221">
    <property type="entry name" value="Mat89Bb"/>
    <property type="match status" value="1"/>
</dbReference>
<gene>
    <name evidence="10" type="ORF">CGI_10004159</name>
</gene>
<dbReference type="PANTHER" id="PTHR12955:SF1">
    <property type="entry name" value="INTEGRATOR COMPLEX SUBUNIT 13"/>
    <property type="match status" value="1"/>
</dbReference>
<evidence type="ECO:0000313" key="10">
    <source>
        <dbReference type="EMBL" id="EKC29512.1"/>
    </source>
</evidence>
<keyword evidence="4" id="KW-0132">Cell division</keyword>
<protein>
    <submittedName>
        <fullName evidence="10">Cell cycle regulator Mat89Bb-like protein</fullName>
    </submittedName>
</protein>
<evidence type="ECO:0000256" key="7">
    <source>
        <dbReference type="ARBA" id="ARBA00023306"/>
    </source>
</evidence>
<dbReference type="InterPro" id="IPR019355">
    <property type="entry name" value="Cell_cycle_regulator_Mat89Bb"/>
</dbReference>
<dbReference type="AlphaFoldDB" id="K1PZ98"/>